<comment type="similarity">
    <text evidence="2">Belongs to the peptidase C13 family.</text>
</comment>
<feature type="transmembrane region" description="Helical" evidence="5">
    <location>
        <begin position="171"/>
        <end position="192"/>
    </location>
</feature>
<evidence type="ECO:0008006" key="7">
    <source>
        <dbReference type="Google" id="ProtNLM"/>
    </source>
</evidence>
<dbReference type="GO" id="GO:0042765">
    <property type="term" value="C:GPI-anchor transamidase complex"/>
    <property type="evidence" value="ECO:0007669"/>
    <property type="project" value="InterPro"/>
</dbReference>
<evidence type="ECO:0000256" key="5">
    <source>
        <dbReference type="SAM" id="Phobius"/>
    </source>
</evidence>
<dbReference type="PANTHER" id="PTHR48067">
    <property type="entry name" value="GPI-ANCHOR TRANSAMIDASE"/>
    <property type="match status" value="1"/>
</dbReference>
<dbReference type="GO" id="GO:0016255">
    <property type="term" value="P:attachment of GPI anchor to protein"/>
    <property type="evidence" value="ECO:0007669"/>
    <property type="project" value="InterPro"/>
</dbReference>
<keyword evidence="5" id="KW-1133">Transmembrane helix</keyword>
<dbReference type="AlphaFoldDB" id="A0A7S1T3P0"/>
<name>A0A7S1T3P0_9CHLO</name>
<dbReference type="GO" id="GO:0006506">
    <property type="term" value="P:GPI anchor biosynthetic process"/>
    <property type="evidence" value="ECO:0007669"/>
    <property type="project" value="UniProtKB-UniPathway"/>
</dbReference>
<evidence type="ECO:0000256" key="2">
    <source>
        <dbReference type="ARBA" id="ARBA00009941"/>
    </source>
</evidence>
<proteinExistence type="inferred from homology"/>
<dbReference type="InterPro" id="IPR001096">
    <property type="entry name" value="Peptidase_C13"/>
</dbReference>
<evidence type="ECO:0000256" key="1">
    <source>
        <dbReference type="ARBA" id="ARBA00004687"/>
    </source>
</evidence>
<evidence type="ECO:0000256" key="3">
    <source>
        <dbReference type="ARBA" id="ARBA00022502"/>
    </source>
</evidence>
<dbReference type="EMBL" id="HBGG01035948">
    <property type="protein sequence ID" value="CAD9216522.1"/>
    <property type="molecule type" value="Transcribed_RNA"/>
</dbReference>
<dbReference type="GO" id="GO:0006508">
    <property type="term" value="P:proteolysis"/>
    <property type="evidence" value="ECO:0007669"/>
    <property type="project" value="InterPro"/>
</dbReference>
<evidence type="ECO:0000256" key="4">
    <source>
        <dbReference type="ARBA" id="ARBA00022729"/>
    </source>
</evidence>
<dbReference type="GO" id="GO:0003923">
    <property type="term" value="F:GPI-anchor transamidase activity"/>
    <property type="evidence" value="ECO:0007669"/>
    <property type="project" value="InterPro"/>
</dbReference>
<protein>
    <recommendedName>
        <fullName evidence="7">GPI-anchor transamidase</fullName>
    </recommendedName>
</protein>
<organism evidence="6">
    <name type="scientific">Tetraselmis chuii</name>
    <dbReference type="NCBI Taxonomy" id="63592"/>
    <lineage>
        <taxon>Eukaryota</taxon>
        <taxon>Viridiplantae</taxon>
        <taxon>Chlorophyta</taxon>
        <taxon>core chlorophytes</taxon>
        <taxon>Chlorodendrophyceae</taxon>
        <taxon>Chlorodendrales</taxon>
        <taxon>Chlorodendraceae</taxon>
        <taxon>Tetraselmis</taxon>
    </lineage>
</organism>
<keyword evidence="3" id="KW-0337">GPI-anchor biosynthesis</keyword>
<dbReference type="PANTHER" id="PTHR48067:SF1">
    <property type="entry name" value="GPI-ANCHOR TRANSAMIDASE"/>
    <property type="match status" value="1"/>
</dbReference>
<dbReference type="InterPro" id="IPR028361">
    <property type="entry name" value="GPI_transamidase"/>
</dbReference>
<accession>A0A7S1T3P0</accession>
<keyword evidence="5" id="KW-0472">Membrane</keyword>
<keyword evidence="5" id="KW-0812">Transmembrane</keyword>
<dbReference type="Pfam" id="PF01650">
    <property type="entry name" value="Peptidase_C13"/>
    <property type="match status" value="1"/>
</dbReference>
<gene>
    <name evidence="6" type="ORF">TCHU04912_LOCUS18766</name>
</gene>
<keyword evidence="4" id="KW-0732">Signal</keyword>
<reference evidence="6" key="1">
    <citation type="submission" date="2021-01" db="EMBL/GenBank/DDBJ databases">
        <authorList>
            <person name="Corre E."/>
            <person name="Pelletier E."/>
            <person name="Niang G."/>
            <person name="Scheremetjew M."/>
            <person name="Finn R."/>
            <person name="Kale V."/>
            <person name="Holt S."/>
            <person name="Cochrane G."/>
            <person name="Meng A."/>
            <person name="Brown T."/>
            <person name="Cohen L."/>
        </authorList>
    </citation>
    <scope>NUCLEOTIDE SEQUENCE</scope>
    <source>
        <strain evidence="6">PLY429</strain>
    </source>
</reference>
<sequence>MHNKGRYKKMLLIFETCEASTMWKRVESPGVSGMASSILGEKSYSHHASSELGVSVIDRFTFYFLQFMEKRVSGIHSHANLRDLFNSISVQPLHSSAAIMSEGGSDSIKTAPVVDFFGSIKDTKPILKVHPVREMPVSENVGETLGRARLEYSFEDDERTHERRLNGHHELLSVWLLMAVLSVVALGSGLFVQPKLSNL</sequence>
<evidence type="ECO:0000313" key="6">
    <source>
        <dbReference type="EMBL" id="CAD9216522.1"/>
    </source>
</evidence>
<comment type="pathway">
    <text evidence="1">Glycolipid biosynthesis; glycosylphosphatidylinositol-anchor biosynthesis.</text>
</comment>
<dbReference type="Gene3D" id="3.40.50.1460">
    <property type="match status" value="1"/>
</dbReference>
<dbReference type="UniPathway" id="UPA00196"/>